<sequence>MINSAGQRRCAVCGDYPAKIHYGVLACFGCKGLFRRAVKDGRNKYVCTFDKNCEVTKFERNACRYCRFRKCLLVGMNPDFVRPIREEVREKLRGQKSLLSKKKSLRRTLSGRNDGDDWTLQLPSHSRKLLNELNALENDVQTLTDSAYDAVGDFSLKSLIADRTLARKSSANQTRIPAKQDLAPGFLSIQRVVATTDFIDGLVSIIDKDMSCKTTVEDKVSLISSTFLTLNLLDDAARAIAKDCSFYTDELTKAVEHYQM</sequence>
<keyword evidence="9" id="KW-0675">Receptor</keyword>
<keyword evidence="4" id="KW-0863">Zinc-finger</keyword>
<dbReference type="PROSITE" id="PS51030">
    <property type="entry name" value="NUCLEAR_REC_DBD_2"/>
    <property type="match status" value="1"/>
</dbReference>
<organism evidence="12 13">
    <name type="scientific">Cylicocyclus nassatus</name>
    <name type="common">Nematode worm</name>
    <dbReference type="NCBI Taxonomy" id="53992"/>
    <lineage>
        <taxon>Eukaryota</taxon>
        <taxon>Metazoa</taxon>
        <taxon>Ecdysozoa</taxon>
        <taxon>Nematoda</taxon>
        <taxon>Chromadorea</taxon>
        <taxon>Rhabditida</taxon>
        <taxon>Rhabditina</taxon>
        <taxon>Rhabditomorpha</taxon>
        <taxon>Strongyloidea</taxon>
        <taxon>Strongylidae</taxon>
        <taxon>Cylicocyclus</taxon>
    </lineage>
</organism>
<keyword evidence="5" id="KW-0862">Zinc</keyword>
<dbReference type="Proteomes" id="UP001176961">
    <property type="component" value="Unassembled WGS sequence"/>
</dbReference>
<dbReference type="InterPro" id="IPR013088">
    <property type="entry name" value="Znf_NHR/GATA"/>
</dbReference>
<evidence type="ECO:0000256" key="3">
    <source>
        <dbReference type="ARBA" id="ARBA00022723"/>
    </source>
</evidence>
<dbReference type="PANTHER" id="PTHR47519:SF1">
    <property type="entry name" value="NUCLEAR HORMONE RECEPTOR FAMILY MEMBER NHR-31"/>
    <property type="match status" value="1"/>
</dbReference>
<evidence type="ECO:0000256" key="6">
    <source>
        <dbReference type="ARBA" id="ARBA00023015"/>
    </source>
</evidence>
<keyword evidence="3" id="KW-0479">Metal-binding</keyword>
<keyword evidence="13" id="KW-1185">Reference proteome</keyword>
<evidence type="ECO:0000256" key="10">
    <source>
        <dbReference type="ARBA" id="ARBA00023242"/>
    </source>
</evidence>
<dbReference type="AlphaFoldDB" id="A0AA36H4T0"/>
<comment type="subcellular location">
    <subcellularLocation>
        <location evidence="1">Nucleus</location>
    </subcellularLocation>
</comment>
<dbReference type="PRINTS" id="PR00047">
    <property type="entry name" value="STROIDFINGER"/>
</dbReference>
<accession>A0AA36H4T0</accession>
<dbReference type="GO" id="GO:0005634">
    <property type="term" value="C:nucleus"/>
    <property type="evidence" value="ECO:0007669"/>
    <property type="project" value="UniProtKB-SubCell"/>
</dbReference>
<evidence type="ECO:0000313" key="13">
    <source>
        <dbReference type="Proteomes" id="UP001176961"/>
    </source>
</evidence>
<dbReference type="Gene3D" id="3.30.50.10">
    <property type="entry name" value="Erythroid Transcription Factor GATA-1, subunit A"/>
    <property type="match status" value="1"/>
</dbReference>
<dbReference type="GO" id="GO:0008270">
    <property type="term" value="F:zinc ion binding"/>
    <property type="evidence" value="ECO:0007669"/>
    <property type="project" value="UniProtKB-KW"/>
</dbReference>
<dbReference type="InterPro" id="IPR001628">
    <property type="entry name" value="Znf_hrmn_rcpt"/>
</dbReference>
<dbReference type="Pfam" id="PF00105">
    <property type="entry name" value="zf-C4"/>
    <property type="match status" value="1"/>
</dbReference>
<dbReference type="SUPFAM" id="SSF57716">
    <property type="entry name" value="Glucocorticoid receptor-like (DNA-binding domain)"/>
    <property type="match status" value="1"/>
</dbReference>
<feature type="domain" description="Nuclear receptor" evidence="11">
    <location>
        <begin position="7"/>
        <end position="83"/>
    </location>
</feature>
<protein>
    <recommendedName>
        <fullName evidence="11">Nuclear receptor domain-containing protein</fullName>
    </recommendedName>
</protein>
<evidence type="ECO:0000313" key="12">
    <source>
        <dbReference type="EMBL" id="CAJ0604126.1"/>
    </source>
</evidence>
<keyword evidence="10" id="KW-0539">Nucleus</keyword>
<comment type="caution">
    <text evidence="12">The sequence shown here is derived from an EMBL/GenBank/DDBJ whole genome shotgun (WGS) entry which is preliminary data.</text>
</comment>
<dbReference type="GO" id="GO:0000978">
    <property type="term" value="F:RNA polymerase II cis-regulatory region sequence-specific DNA binding"/>
    <property type="evidence" value="ECO:0007669"/>
    <property type="project" value="InterPro"/>
</dbReference>
<evidence type="ECO:0000256" key="4">
    <source>
        <dbReference type="ARBA" id="ARBA00022771"/>
    </source>
</evidence>
<dbReference type="CDD" id="cd06960">
    <property type="entry name" value="NR_DBD_HNF4A"/>
    <property type="match status" value="1"/>
</dbReference>
<evidence type="ECO:0000256" key="7">
    <source>
        <dbReference type="ARBA" id="ARBA00023125"/>
    </source>
</evidence>
<reference evidence="12" key="1">
    <citation type="submission" date="2023-07" db="EMBL/GenBank/DDBJ databases">
        <authorList>
            <consortium name="CYATHOMIX"/>
        </authorList>
    </citation>
    <scope>NUCLEOTIDE SEQUENCE</scope>
    <source>
        <strain evidence="12">N/A</strain>
    </source>
</reference>
<dbReference type="FunFam" id="3.30.50.10:FF:000030">
    <property type="entry name" value="Nuclear Hormone Receptor family"/>
    <property type="match status" value="1"/>
</dbReference>
<evidence type="ECO:0000256" key="9">
    <source>
        <dbReference type="ARBA" id="ARBA00023170"/>
    </source>
</evidence>
<evidence type="ECO:0000256" key="2">
    <source>
        <dbReference type="ARBA" id="ARBA00005993"/>
    </source>
</evidence>
<dbReference type="EMBL" id="CATQJL010000305">
    <property type="protein sequence ID" value="CAJ0604126.1"/>
    <property type="molecule type" value="Genomic_DNA"/>
</dbReference>
<keyword evidence="7" id="KW-0238">DNA-binding</keyword>
<evidence type="ECO:0000256" key="1">
    <source>
        <dbReference type="ARBA" id="ARBA00004123"/>
    </source>
</evidence>
<keyword evidence="8" id="KW-0804">Transcription</keyword>
<evidence type="ECO:0000256" key="8">
    <source>
        <dbReference type="ARBA" id="ARBA00023163"/>
    </source>
</evidence>
<comment type="similarity">
    <text evidence="2">Belongs to the nuclear hormone receptor family.</text>
</comment>
<dbReference type="SMART" id="SM00399">
    <property type="entry name" value="ZnF_C4"/>
    <property type="match status" value="1"/>
</dbReference>
<evidence type="ECO:0000256" key="5">
    <source>
        <dbReference type="ARBA" id="ARBA00022833"/>
    </source>
</evidence>
<dbReference type="PANTHER" id="PTHR47519">
    <property type="entry name" value="NUCLEAR HORMONE RECEPTOR FAMILY MEMBER NHR-31-RELATED"/>
    <property type="match status" value="1"/>
</dbReference>
<keyword evidence="6" id="KW-0805">Transcription regulation</keyword>
<gene>
    <name evidence="12" type="ORF">CYNAS_LOCUS16109</name>
</gene>
<dbReference type="InterPro" id="IPR052496">
    <property type="entry name" value="Orphan_Nuclear_Rcpt"/>
</dbReference>
<dbReference type="InterPro" id="IPR049636">
    <property type="entry name" value="HNF4-like_DBD"/>
</dbReference>
<evidence type="ECO:0000259" key="11">
    <source>
        <dbReference type="PROSITE" id="PS51030"/>
    </source>
</evidence>
<dbReference type="GO" id="GO:0003700">
    <property type="term" value="F:DNA-binding transcription factor activity"/>
    <property type="evidence" value="ECO:0007669"/>
    <property type="project" value="InterPro"/>
</dbReference>
<name>A0AA36H4T0_CYLNA</name>
<proteinExistence type="inferred from homology"/>